<comment type="catalytic activity">
    <reaction evidence="13">
        <text>Preferential cleavage: (Ac)2-L-Lys-D-Ala-|-D-Ala. Also transpeptidation of peptidyl-alanyl moieties that are N-acyl substituents of D-alanine.</text>
        <dbReference type="EC" id="3.4.16.4"/>
    </reaction>
</comment>
<proteinExistence type="predicted"/>
<evidence type="ECO:0000256" key="16">
    <source>
        <dbReference type="SAM" id="Phobius"/>
    </source>
</evidence>
<evidence type="ECO:0000256" key="15">
    <source>
        <dbReference type="SAM" id="MobiDB-lite"/>
    </source>
</evidence>
<dbReference type="GO" id="GO:0008658">
    <property type="term" value="F:penicillin binding"/>
    <property type="evidence" value="ECO:0007669"/>
    <property type="project" value="InterPro"/>
</dbReference>
<dbReference type="GO" id="GO:0009002">
    <property type="term" value="F:serine-type D-Ala-D-Ala carboxypeptidase activity"/>
    <property type="evidence" value="ECO:0007669"/>
    <property type="project" value="UniProtKB-EC"/>
</dbReference>
<dbReference type="GO" id="GO:0008360">
    <property type="term" value="P:regulation of cell shape"/>
    <property type="evidence" value="ECO:0007669"/>
    <property type="project" value="UniProtKB-KW"/>
</dbReference>
<evidence type="ECO:0000256" key="3">
    <source>
        <dbReference type="ARBA" id="ARBA00022645"/>
    </source>
</evidence>
<gene>
    <name evidence="19" type="ORF">SAMN05421852_11051</name>
</gene>
<feature type="region of interest" description="Disordered" evidence="15">
    <location>
        <begin position="1"/>
        <end position="67"/>
    </location>
</feature>
<organism evidence="19 20">
    <name type="scientific">Thermoflavimicrobium dichotomicum</name>
    <dbReference type="NCBI Taxonomy" id="46223"/>
    <lineage>
        <taxon>Bacteria</taxon>
        <taxon>Bacillati</taxon>
        <taxon>Bacillota</taxon>
        <taxon>Bacilli</taxon>
        <taxon>Bacillales</taxon>
        <taxon>Thermoactinomycetaceae</taxon>
        <taxon>Thermoflavimicrobium</taxon>
    </lineage>
</organism>
<dbReference type="Gene3D" id="2.60.40.10">
    <property type="entry name" value="Immunoglobulins"/>
    <property type="match status" value="1"/>
</dbReference>
<keyword evidence="11" id="KW-0511">Multifunctional enzyme</keyword>
<dbReference type="SUPFAM" id="SSF53955">
    <property type="entry name" value="Lysozyme-like"/>
    <property type="match status" value="1"/>
</dbReference>
<dbReference type="Pfam" id="PF00905">
    <property type="entry name" value="Transpeptidase"/>
    <property type="match status" value="1"/>
</dbReference>
<feature type="region of interest" description="Disordered" evidence="15">
    <location>
        <begin position="826"/>
        <end position="868"/>
    </location>
</feature>
<reference evidence="19 20" key="1">
    <citation type="submission" date="2016-10" db="EMBL/GenBank/DDBJ databases">
        <authorList>
            <person name="de Groot N.N."/>
        </authorList>
    </citation>
    <scope>NUCLEOTIDE SEQUENCE [LARGE SCALE GENOMIC DNA]</scope>
    <source>
        <strain evidence="19 20">DSM 44778</strain>
    </source>
</reference>
<dbReference type="GO" id="GO:0071555">
    <property type="term" value="P:cell wall organization"/>
    <property type="evidence" value="ECO:0007669"/>
    <property type="project" value="UniProtKB-KW"/>
</dbReference>
<sequence length="868" mass="97630">MEDKNRDDFHFAPRVRSERIGPRLERQKEGKKQNFFNQLFSKLPSLKGKKGPDSSPKKPTSPQTPKSKWASLFSWKWFALVFVTSFLLMLGFVFTIMITGEVLPLEKMDEKYTPSIIYDKNGKEYARMSKEIVEPVKISEIRKNNNLLVEAFKKVEDARFDKHSGVDYYALMRAVVKNIFMGKKEGGGTITMQVARNVILDDLDQTLSRKLREIAVAWNLEREYGKERILEAYLNFISFGNGIKGVQMAAKAYFGKDLTKDKLTPGEVAILAGLPKAPEGYNPYSIYNAEEKKKKLKDRQKTVLMIMAREDDMPPLITEEEKERWQNAPLPLASKSNVEKYTKQGKATPFDDLIKAEIEKKFPQFKNRNLNTSGLKIYTNIDPKVQSAVESALKNDDLFRSYGTGKIMPSDEVEAGVSVINPKDGSIVALGGGRNYKPVLSRNRALDQHQPGSTIKPLTVYGPAVQEKNFNEHTTLIDEKITVNGKQIQNFDHKYYGKISMGDALKKSLNASTIWLLENHVGIDKAFEYGKKLGLPLVDPDDKNPSPLGLGGLTKGVSTLQMAQAYEVFLNEGKYYPVHLIREIRGQDLETKEEISVKPEYEPIQVFDKKTAWYMLRMLRNNIMDRDGTKSARLDDGREVAGKTGTTQEKKKGWMVGFTPDLITAVTVFNEYDPDEKGSKQKDYEITGAGAPANVFSAIMSEALRGTPEKKFIRPEGVSDPAAPIKDLDLKAEYENGQVKLSWSNAGEGVKYTVARSEDGNNYQDIARDLTTNSYVDNVGEPGILDQALSLFGKEKTYYYKVTVIDPNNPANQKSATVKVTIMGNKKQQDQGQNDQGNDQGKGKGHDRGRGNDRDNGNSFNIGDWFNF</sequence>
<dbReference type="STRING" id="46223.SAMN05421852_11051"/>
<evidence type="ECO:0000256" key="7">
    <source>
        <dbReference type="ARBA" id="ARBA00022801"/>
    </source>
</evidence>
<keyword evidence="2" id="KW-1003">Cell membrane</keyword>
<evidence type="ECO:0000259" key="17">
    <source>
        <dbReference type="Pfam" id="PF00905"/>
    </source>
</evidence>
<protein>
    <submittedName>
        <fullName evidence="19">Penicillin-binding protein 2A</fullName>
    </submittedName>
</protein>
<keyword evidence="12" id="KW-0961">Cell wall biogenesis/degradation</keyword>
<evidence type="ECO:0000256" key="13">
    <source>
        <dbReference type="ARBA" id="ARBA00034000"/>
    </source>
</evidence>
<dbReference type="Proteomes" id="UP000199545">
    <property type="component" value="Unassembled WGS sequence"/>
</dbReference>
<evidence type="ECO:0000256" key="2">
    <source>
        <dbReference type="ARBA" id="ARBA00022475"/>
    </source>
</evidence>
<dbReference type="GO" id="GO:0009252">
    <property type="term" value="P:peptidoglycan biosynthetic process"/>
    <property type="evidence" value="ECO:0007669"/>
    <property type="project" value="UniProtKB-KW"/>
</dbReference>
<keyword evidence="3" id="KW-0121">Carboxypeptidase</keyword>
<evidence type="ECO:0000256" key="6">
    <source>
        <dbReference type="ARBA" id="ARBA00022679"/>
    </source>
</evidence>
<evidence type="ECO:0000256" key="4">
    <source>
        <dbReference type="ARBA" id="ARBA00022670"/>
    </source>
</evidence>
<dbReference type="EMBL" id="FORR01000010">
    <property type="protein sequence ID" value="SFJ46230.1"/>
    <property type="molecule type" value="Genomic_DNA"/>
</dbReference>
<evidence type="ECO:0000256" key="1">
    <source>
        <dbReference type="ARBA" id="ARBA00004236"/>
    </source>
</evidence>
<feature type="domain" description="Glycosyl transferase family 51" evidence="18">
    <location>
        <begin position="130"/>
        <end position="307"/>
    </location>
</feature>
<keyword evidence="8" id="KW-0133">Cell shape</keyword>
<keyword evidence="4" id="KW-0645">Protease</keyword>
<dbReference type="InterPro" id="IPR001460">
    <property type="entry name" value="PCN-bd_Tpept"/>
</dbReference>
<dbReference type="PANTHER" id="PTHR32282:SF11">
    <property type="entry name" value="PENICILLIN-BINDING PROTEIN 1B"/>
    <property type="match status" value="1"/>
</dbReference>
<dbReference type="InterPro" id="IPR012338">
    <property type="entry name" value="Beta-lactam/transpept-like"/>
</dbReference>
<dbReference type="Gene3D" id="3.40.710.10">
    <property type="entry name" value="DD-peptidase/beta-lactamase superfamily"/>
    <property type="match status" value="1"/>
</dbReference>
<keyword evidence="16" id="KW-1133">Transmembrane helix</keyword>
<feature type="compositionally biased region" description="Basic and acidic residues" evidence="15">
    <location>
        <begin position="841"/>
        <end position="856"/>
    </location>
</feature>
<evidence type="ECO:0000256" key="9">
    <source>
        <dbReference type="ARBA" id="ARBA00022984"/>
    </source>
</evidence>
<evidence type="ECO:0000256" key="12">
    <source>
        <dbReference type="ARBA" id="ARBA00023316"/>
    </source>
</evidence>
<feature type="compositionally biased region" description="Low complexity" evidence="15">
    <location>
        <begin position="826"/>
        <end position="839"/>
    </location>
</feature>
<evidence type="ECO:0000256" key="10">
    <source>
        <dbReference type="ARBA" id="ARBA00023136"/>
    </source>
</evidence>
<keyword evidence="7" id="KW-0378">Hydrolase</keyword>
<evidence type="ECO:0000313" key="19">
    <source>
        <dbReference type="EMBL" id="SFJ46230.1"/>
    </source>
</evidence>
<dbReference type="GO" id="GO:0030288">
    <property type="term" value="C:outer membrane-bounded periplasmic space"/>
    <property type="evidence" value="ECO:0007669"/>
    <property type="project" value="TreeGrafter"/>
</dbReference>
<dbReference type="InterPro" id="IPR050396">
    <property type="entry name" value="Glycosyltr_51/Transpeptidase"/>
</dbReference>
<dbReference type="RefSeq" id="WP_093230326.1">
    <property type="nucleotide sequence ID" value="NZ_FORR01000010.1"/>
</dbReference>
<dbReference type="InterPro" id="IPR001264">
    <property type="entry name" value="Glyco_trans_51"/>
</dbReference>
<feature type="compositionally biased region" description="Low complexity" evidence="15">
    <location>
        <begin position="57"/>
        <end position="67"/>
    </location>
</feature>
<evidence type="ECO:0000259" key="18">
    <source>
        <dbReference type="Pfam" id="PF00912"/>
    </source>
</evidence>
<dbReference type="AlphaFoldDB" id="A0A1I3RJL7"/>
<evidence type="ECO:0000256" key="11">
    <source>
        <dbReference type="ARBA" id="ARBA00023268"/>
    </source>
</evidence>
<evidence type="ECO:0000256" key="8">
    <source>
        <dbReference type="ARBA" id="ARBA00022960"/>
    </source>
</evidence>
<feature type="domain" description="Penicillin-binding protein transpeptidase" evidence="17">
    <location>
        <begin position="417"/>
        <end position="672"/>
    </location>
</feature>
<dbReference type="InterPro" id="IPR023346">
    <property type="entry name" value="Lysozyme-like_dom_sf"/>
</dbReference>
<dbReference type="GO" id="GO:0008955">
    <property type="term" value="F:peptidoglycan glycosyltransferase activity"/>
    <property type="evidence" value="ECO:0007669"/>
    <property type="project" value="UniProtKB-EC"/>
</dbReference>
<dbReference type="GO" id="GO:0005886">
    <property type="term" value="C:plasma membrane"/>
    <property type="evidence" value="ECO:0007669"/>
    <property type="project" value="UniProtKB-SubCell"/>
</dbReference>
<keyword evidence="6" id="KW-0808">Transferase</keyword>
<comment type="catalytic activity">
    <reaction evidence="14">
        <text>[GlcNAc-(1-&gt;4)-Mur2Ac(oyl-L-Ala-gamma-D-Glu-L-Lys-D-Ala-D-Ala)](n)-di-trans,octa-cis-undecaprenyl diphosphate + beta-D-GlcNAc-(1-&gt;4)-Mur2Ac(oyl-L-Ala-gamma-D-Glu-L-Lys-D-Ala-D-Ala)-di-trans,octa-cis-undecaprenyl diphosphate = [GlcNAc-(1-&gt;4)-Mur2Ac(oyl-L-Ala-gamma-D-Glu-L-Lys-D-Ala-D-Ala)](n+1)-di-trans,octa-cis-undecaprenyl diphosphate + di-trans,octa-cis-undecaprenyl diphosphate + H(+)</text>
        <dbReference type="Rhea" id="RHEA:23708"/>
        <dbReference type="Rhea" id="RHEA-COMP:9602"/>
        <dbReference type="Rhea" id="RHEA-COMP:9603"/>
        <dbReference type="ChEBI" id="CHEBI:15378"/>
        <dbReference type="ChEBI" id="CHEBI:58405"/>
        <dbReference type="ChEBI" id="CHEBI:60033"/>
        <dbReference type="ChEBI" id="CHEBI:78435"/>
        <dbReference type="EC" id="2.4.99.28"/>
    </reaction>
</comment>
<dbReference type="Gene3D" id="1.10.3810.10">
    <property type="entry name" value="Biosynthetic peptidoglycan transglycosylase-like"/>
    <property type="match status" value="1"/>
</dbReference>
<feature type="transmembrane region" description="Helical" evidence="16">
    <location>
        <begin position="77"/>
        <end position="98"/>
    </location>
</feature>
<dbReference type="InterPro" id="IPR036950">
    <property type="entry name" value="PBP_transglycosylase"/>
</dbReference>
<keyword evidence="9" id="KW-0573">Peptidoglycan synthesis</keyword>
<keyword evidence="16" id="KW-0812">Transmembrane</keyword>
<evidence type="ECO:0000256" key="5">
    <source>
        <dbReference type="ARBA" id="ARBA00022676"/>
    </source>
</evidence>
<keyword evidence="5" id="KW-0328">Glycosyltransferase</keyword>
<name>A0A1I3RJL7_9BACL</name>
<dbReference type="Pfam" id="PF00912">
    <property type="entry name" value="Transgly"/>
    <property type="match status" value="1"/>
</dbReference>
<dbReference type="PANTHER" id="PTHR32282">
    <property type="entry name" value="BINDING PROTEIN TRANSPEPTIDASE, PUTATIVE-RELATED"/>
    <property type="match status" value="1"/>
</dbReference>
<evidence type="ECO:0000313" key="20">
    <source>
        <dbReference type="Proteomes" id="UP000199545"/>
    </source>
</evidence>
<dbReference type="OrthoDB" id="9766909at2"/>
<feature type="compositionally biased region" description="Basic and acidic residues" evidence="15">
    <location>
        <begin position="1"/>
        <end position="32"/>
    </location>
</feature>
<comment type="subcellular location">
    <subcellularLocation>
        <location evidence="1">Cell membrane</location>
    </subcellularLocation>
</comment>
<dbReference type="SUPFAM" id="SSF56601">
    <property type="entry name" value="beta-lactamase/transpeptidase-like"/>
    <property type="match status" value="1"/>
</dbReference>
<keyword evidence="20" id="KW-1185">Reference proteome</keyword>
<keyword evidence="10 16" id="KW-0472">Membrane</keyword>
<dbReference type="InterPro" id="IPR013783">
    <property type="entry name" value="Ig-like_fold"/>
</dbReference>
<evidence type="ECO:0000256" key="14">
    <source>
        <dbReference type="ARBA" id="ARBA00049902"/>
    </source>
</evidence>
<accession>A0A1I3RJL7</accession>
<dbReference type="GO" id="GO:0006508">
    <property type="term" value="P:proteolysis"/>
    <property type="evidence" value="ECO:0007669"/>
    <property type="project" value="UniProtKB-KW"/>
</dbReference>